<evidence type="ECO:0000256" key="1">
    <source>
        <dbReference type="ARBA" id="ARBA00022741"/>
    </source>
</evidence>
<evidence type="ECO:0000259" key="3">
    <source>
        <dbReference type="Pfam" id="PF03764"/>
    </source>
</evidence>
<name>A0ABV5HAR6_9FLAO</name>
<gene>
    <name evidence="4" type="ORF">ACFFVK_10310</name>
</gene>
<sequence>MKFILYKVGLSNYEELTKAFNNFEFSDKSYYCEGKIKKQTSGSCKYGEVKIIIEVNKDSYDLKTFSWEVSDDEIPIEYLDVIVTTLKTISKDQDHSLKFRIVGGSYHVVDSSYFSFEIATFRAISNLVGLDTLY</sequence>
<dbReference type="Gene3D" id="3.30.230.10">
    <property type="match status" value="1"/>
</dbReference>
<evidence type="ECO:0000313" key="5">
    <source>
        <dbReference type="Proteomes" id="UP001589562"/>
    </source>
</evidence>
<dbReference type="SUPFAM" id="SSF54211">
    <property type="entry name" value="Ribosomal protein S5 domain 2-like"/>
    <property type="match status" value="1"/>
</dbReference>
<accession>A0ABV5HAR6</accession>
<keyword evidence="5" id="KW-1185">Reference proteome</keyword>
<dbReference type="Pfam" id="PF03764">
    <property type="entry name" value="EFG_IV"/>
    <property type="match status" value="1"/>
</dbReference>
<evidence type="ECO:0000256" key="2">
    <source>
        <dbReference type="ARBA" id="ARBA00023134"/>
    </source>
</evidence>
<dbReference type="InterPro" id="IPR020568">
    <property type="entry name" value="Ribosomal_Su5_D2-typ_SF"/>
</dbReference>
<reference evidence="4 5" key="1">
    <citation type="submission" date="2024-09" db="EMBL/GenBank/DDBJ databases">
        <authorList>
            <person name="Sun Q."/>
            <person name="Mori K."/>
        </authorList>
    </citation>
    <scope>NUCLEOTIDE SEQUENCE [LARGE SCALE GENOMIC DNA]</scope>
    <source>
        <strain evidence="4 5">CECT 8365</strain>
    </source>
</reference>
<dbReference type="EMBL" id="JBHMFE010000014">
    <property type="protein sequence ID" value="MFB9108970.1"/>
    <property type="molecule type" value="Genomic_DNA"/>
</dbReference>
<keyword evidence="1" id="KW-0547">Nucleotide-binding</keyword>
<organism evidence="4 5">
    <name type="scientific">Flavobacterium gyeonganense</name>
    <dbReference type="NCBI Taxonomy" id="1310418"/>
    <lineage>
        <taxon>Bacteria</taxon>
        <taxon>Pseudomonadati</taxon>
        <taxon>Bacteroidota</taxon>
        <taxon>Flavobacteriia</taxon>
        <taxon>Flavobacteriales</taxon>
        <taxon>Flavobacteriaceae</taxon>
        <taxon>Flavobacterium</taxon>
    </lineage>
</organism>
<proteinExistence type="predicted"/>
<comment type="caution">
    <text evidence="4">The sequence shown here is derived from an EMBL/GenBank/DDBJ whole genome shotgun (WGS) entry which is preliminary data.</text>
</comment>
<evidence type="ECO:0000313" key="4">
    <source>
        <dbReference type="EMBL" id="MFB9108970.1"/>
    </source>
</evidence>
<keyword evidence="2" id="KW-0342">GTP-binding</keyword>
<dbReference type="InterPro" id="IPR005517">
    <property type="entry name" value="Transl_elong_EFG/EF2_IV"/>
</dbReference>
<dbReference type="RefSeq" id="WP_278008499.1">
    <property type="nucleotide sequence ID" value="NZ_CP121112.1"/>
</dbReference>
<feature type="domain" description="Translation elongation factor EFG/EF2" evidence="3">
    <location>
        <begin position="33"/>
        <end position="125"/>
    </location>
</feature>
<dbReference type="Proteomes" id="UP001589562">
    <property type="component" value="Unassembled WGS sequence"/>
</dbReference>
<dbReference type="InterPro" id="IPR014721">
    <property type="entry name" value="Ribsml_uS5_D2-typ_fold_subgr"/>
</dbReference>
<protein>
    <recommendedName>
        <fullName evidence="3">Translation elongation factor EFG/EF2 domain-containing protein</fullName>
    </recommendedName>
</protein>